<evidence type="ECO:0000313" key="2">
    <source>
        <dbReference type="Proteomes" id="UP001144978"/>
    </source>
</evidence>
<organism evidence="1 2">
    <name type="scientific">Trametes sanguinea</name>
    <dbReference type="NCBI Taxonomy" id="158606"/>
    <lineage>
        <taxon>Eukaryota</taxon>
        <taxon>Fungi</taxon>
        <taxon>Dikarya</taxon>
        <taxon>Basidiomycota</taxon>
        <taxon>Agaricomycotina</taxon>
        <taxon>Agaricomycetes</taxon>
        <taxon>Polyporales</taxon>
        <taxon>Polyporaceae</taxon>
        <taxon>Trametes</taxon>
    </lineage>
</organism>
<sequence length="186" mass="20055">MPRNLNGPATLTALLLADLDSVVPVYTQRSSDVAKSQLAVDAFTSTSYQSDGLHTRACQCANRSAPHLPFVKHRRGEHDELESDAHSRAQPELQGARIQSPTHGSNLNFVRREGELEQAQKKIAELESQLAASQNDLGVPSVPPLAAYVDVPVMSGIEAMSKVPSTLMEACPGARPLAMPEEHARP</sequence>
<evidence type="ECO:0000313" key="1">
    <source>
        <dbReference type="EMBL" id="KAJ3012575.1"/>
    </source>
</evidence>
<reference evidence="1" key="1">
    <citation type="submission" date="2022-08" db="EMBL/GenBank/DDBJ databases">
        <title>Genome Sequence of Pycnoporus sanguineus.</title>
        <authorList>
            <person name="Buettner E."/>
        </authorList>
    </citation>
    <scope>NUCLEOTIDE SEQUENCE</scope>
    <source>
        <strain evidence="1">CG-C14</strain>
    </source>
</reference>
<protein>
    <submittedName>
        <fullName evidence="1">Uncharacterized protein</fullName>
    </submittedName>
</protein>
<keyword evidence="2" id="KW-1185">Reference proteome</keyword>
<comment type="caution">
    <text evidence="1">The sequence shown here is derived from an EMBL/GenBank/DDBJ whole genome shotgun (WGS) entry which is preliminary data.</text>
</comment>
<accession>A0ACC1Q5V1</accession>
<name>A0ACC1Q5V1_9APHY</name>
<proteinExistence type="predicted"/>
<dbReference type="Proteomes" id="UP001144978">
    <property type="component" value="Unassembled WGS sequence"/>
</dbReference>
<dbReference type="EMBL" id="JANSHE010000319">
    <property type="protein sequence ID" value="KAJ3012575.1"/>
    <property type="molecule type" value="Genomic_DNA"/>
</dbReference>
<gene>
    <name evidence="1" type="ORF">NUW54_g1829</name>
</gene>